<dbReference type="InterPro" id="IPR046111">
    <property type="entry name" value="DUF6048"/>
</dbReference>
<proteinExistence type="predicted"/>
<dbReference type="AlphaFoldDB" id="A0A1M6PBI9"/>
<evidence type="ECO:0008006" key="3">
    <source>
        <dbReference type="Google" id="ProtNLM"/>
    </source>
</evidence>
<dbReference type="STRING" id="216903.SAMN05444371_0987"/>
<gene>
    <name evidence="1" type="ORF">SAMN05444371_0987</name>
</gene>
<keyword evidence="2" id="KW-1185">Reference proteome</keyword>
<dbReference type="Proteomes" id="UP000184498">
    <property type="component" value="Unassembled WGS sequence"/>
</dbReference>
<evidence type="ECO:0000313" key="2">
    <source>
        <dbReference type="Proteomes" id="UP000184498"/>
    </source>
</evidence>
<dbReference type="Pfam" id="PF19515">
    <property type="entry name" value="DUF6048"/>
    <property type="match status" value="1"/>
</dbReference>
<protein>
    <recommendedName>
        <fullName evidence="3">DUF3575 domain-containing protein</fullName>
    </recommendedName>
</protein>
<organism evidence="1 2">
    <name type="scientific">Epilithonimonas mollis</name>
    <dbReference type="NCBI Taxonomy" id="216903"/>
    <lineage>
        <taxon>Bacteria</taxon>
        <taxon>Pseudomonadati</taxon>
        <taxon>Bacteroidota</taxon>
        <taxon>Flavobacteriia</taxon>
        <taxon>Flavobacteriales</taxon>
        <taxon>Weeksellaceae</taxon>
        <taxon>Chryseobacterium group</taxon>
        <taxon>Epilithonimonas</taxon>
    </lineage>
</organism>
<evidence type="ECO:0000313" key="1">
    <source>
        <dbReference type="EMBL" id="SHK05339.1"/>
    </source>
</evidence>
<sequence>MKHHLLMKAKLIFICIFSLISVSVFSQKKMENNKQDSIKWKYKPNFIVGVDVLNIGTSFFGDRKFYQGFISSRINKRIHAVLDVGYDRNIYQKNGYDAKADGFFAKAGGFYMLSTDPENDLNGFYAGAKLAGSVYTQEYMAIPVKGLNNEGVFVTLDSSSQSSYWFEAALGARIQVFESNFFIDVNLQPRYLVYTTKQDDITPMIVPGFGKSSGSFTMGFSWNLAYKF</sequence>
<accession>A0A1M6PBI9</accession>
<name>A0A1M6PBI9_9FLAO</name>
<reference evidence="2" key="1">
    <citation type="submission" date="2016-11" db="EMBL/GenBank/DDBJ databases">
        <authorList>
            <person name="Varghese N."/>
            <person name="Submissions S."/>
        </authorList>
    </citation>
    <scope>NUCLEOTIDE SEQUENCE [LARGE SCALE GENOMIC DNA]</scope>
    <source>
        <strain evidence="2">DSM 18016</strain>
    </source>
</reference>
<dbReference type="EMBL" id="FRAM01000001">
    <property type="protein sequence ID" value="SHK05339.1"/>
    <property type="molecule type" value="Genomic_DNA"/>
</dbReference>